<keyword evidence="2" id="KW-0479">Metal-binding</keyword>
<dbReference type="InterPro" id="IPR019787">
    <property type="entry name" value="Znf_PHD-finger"/>
</dbReference>
<dbReference type="PROSITE" id="PS50827">
    <property type="entry name" value="DDT"/>
    <property type="match status" value="1"/>
</dbReference>
<dbReference type="VEuPathDB" id="VectorBase:LDEU001944"/>
<dbReference type="PANTHER" id="PTHR46510">
    <property type="entry name" value="BROMODOMAIN ADJACENT TO ZINC FINGER DOMAIN PROTEIN 1A"/>
    <property type="match status" value="1"/>
</dbReference>
<dbReference type="STRING" id="299467.A0A443SRF9"/>
<evidence type="ECO:0000256" key="4">
    <source>
        <dbReference type="ARBA" id="ARBA00022833"/>
    </source>
</evidence>
<dbReference type="Gene3D" id="1.20.920.10">
    <property type="entry name" value="Bromodomain-like"/>
    <property type="match status" value="1"/>
</dbReference>
<dbReference type="Pfam" id="PF00439">
    <property type="entry name" value="Bromodomain"/>
    <property type="match status" value="1"/>
</dbReference>
<dbReference type="PRINTS" id="PR00503">
    <property type="entry name" value="BROMODOMAIN"/>
</dbReference>
<gene>
    <name evidence="19" type="ORF">B4U80_05531</name>
</gene>
<dbReference type="GO" id="GO:0006338">
    <property type="term" value="P:chromatin remodeling"/>
    <property type="evidence" value="ECO:0007669"/>
    <property type="project" value="InterPro"/>
</dbReference>
<evidence type="ECO:0000259" key="17">
    <source>
        <dbReference type="PROSITE" id="PS50827"/>
    </source>
</evidence>
<keyword evidence="8" id="KW-0804">Transcription</keyword>
<dbReference type="PROSITE" id="PS01359">
    <property type="entry name" value="ZF_PHD_1"/>
    <property type="match status" value="2"/>
</dbReference>
<evidence type="ECO:0000256" key="3">
    <source>
        <dbReference type="ARBA" id="ARBA00022771"/>
    </source>
</evidence>
<keyword evidence="9 12" id="KW-0539">Nucleus</keyword>
<dbReference type="PROSITE" id="PS51136">
    <property type="entry name" value="WAC"/>
    <property type="match status" value="1"/>
</dbReference>
<keyword evidence="20" id="KW-1185">Reference proteome</keyword>
<dbReference type="InterPro" id="IPR018501">
    <property type="entry name" value="DDT_dom"/>
</dbReference>
<feature type="domain" description="DDT" evidence="17">
    <location>
        <begin position="353"/>
        <end position="418"/>
    </location>
</feature>
<dbReference type="SMART" id="SM00297">
    <property type="entry name" value="BROMO"/>
    <property type="match status" value="1"/>
</dbReference>
<dbReference type="InterPro" id="IPR013083">
    <property type="entry name" value="Znf_RING/FYVE/PHD"/>
</dbReference>
<dbReference type="GO" id="GO:0006355">
    <property type="term" value="P:regulation of DNA-templated transcription"/>
    <property type="evidence" value="ECO:0007669"/>
    <property type="project" value="TreeGrafter"/>
</dbReference>
<dbReference type="InterPro" id="IPR001487">
    <property type="entry name" value="Bromodomain"/>
</dbReference>
<dbReference type="SUPFAM" id="SSF47370">
    <property type="entry name" value="Bromodomain"/>
    <property type="match status" value="1"/>
</dbReference>
<dbReference type="SUPFAM" id="SSF57903">
    <property type="entry name" value="FYVE/PHD zinc finger"/>
    <property type="match status" value="2"/>
</dbReference>
<feature type="compositionally biased region" description="Basic and acidic residues" evidence="14">
    <location>
        <begin position="577"/>
        <end position="598"/>
    </location>
</feature>
<feature type="compositionally biased region" description="Basic and acidic residues" evidence="14">
    <location>
        <begin position="1053"/>
        <end position="1068"/>
    </location>
</feature>
<dbReference type="Pfam" id="PF15613">
    <property type="entry name" value="WSD"/>
    <property type="match status" value="1"/>
</dbReference>
<dbReference type="SMART" id="SM00249">
    <property type="entry name" value="PHD"/>
    <property type="match status" value="2"/>
</dbReference>
<evidence type="ECO:0000313" key="20">
    <source>
        <dbReference type="Proteomes" id="UP000288716"/>
    </source>
</evidence>
<dbReference type="PANTHER" id="PTHR46510:SF1">
    <property type="entry name" value="BROMODOMAIN ADJACENT TO ZINC FINGER DOMAIN PROTEIN 1A"/>
    <property type="match status" value="1"/>
</dbReference>
<evidence type="ECO:0000256" key="10">
    <source>
        <dbReference type="PROSITE-ProRule" id="PRU00035"/>
    </source>
</evidence>
<dbReference type="Proteomes" id="UP000288716">
    <property type="component" value="Unassembled WGS sequence"/>
</dbReference>
<dbReference type="Pfam" id="PF02791">
    <property type="entry name" value="DDT"/>
    <property type="match status" value="1"/>
</dbReference>
<dbReference type="EMBL" id="NCKV01000645">
    <property type="protein sequence ID" value="RWS30097.1"/>
    <property type="molecule type" value="Genomic_DNA"/>
</dbReference>
<dbReference type="SMART" id="SM00571">
    <property type="entry name" value="DDT"/>
    <property type="match status" value="1"/>
</dbReference>
<protein>
    <submittedName>
        <fullName evidence="19">Bromodomain adjacent to zinc finger domain protein 1A-like isoform X2</fullName>
    </submittedName>
</protein>
<dbReference type="InterPro" id="IPR028941">
    <property type="entry name" value="WHIM2_dom"/>
</dbReference>
<dbReference type="PROSITE" id="PS50014">
    <property type="entry name" value="BROMODOMAIN_2"/>
    <property type="match status" value="1"/>
</dbReference>
<dbReference type="InterPro" id="IPR011011">
    <property type="entry name" value="Znf_FYVE_PHD"/>
</dbReference>
<keyword evidence="3 11" id="KW-0863">Zinc-finger</keyword>
<dbReference type="GO" id="GO:0000228">
    <property type="term" value="C:nuclear chromosome"/>
    <property type="evidence" value="ECO:0007669"/>
    <property type="project" value="TreeGrafter"/>
</dbReference>
<evidence type="ECO:0000256" key="13">
    <source>
        <dbReference type="SAM" id="Coils"/>
    </source>
</evidence>
<accession>A0A443SRF9</accession>
<dbReference type="InterPro" id="IPR036427">
    <property type="entry name" value="Bromodomain-like_sf"/>
</dbReference>
<dbReference type="InterPro" id="IPR047171">
    <property type="entry name" value="BAZ1A"/>
</dbReference>
<evidence type="ECO:0000259" key="15">
    <source>
        <dbReference type="PROSITE" id="PS50014"/>
    </source>
</evidence>
<organism evidence="19 20">
    <name type="scientific">Leptotrombidium deliense</name>
    <dbReference type="NCBI Taxonomy" id="299467"/>
    <lineage>
        <taxon>Eukaryota</taxon>
        <taxon>Metazoa</taxon>
        <taxon>Ecdysozoa</taxon>
        <taxon>Arthropoda</taxon>
        <taxon>Chelicerata</taxon>
        <taxon>Arachnida</taxon>
        <taxon>Acari</taxon>
        <taxon>Acariformes</taxon>
        <taxon>Trombidiformes</taxon>
        <taxon>Prostigmata</taxon>
        <taxon>Anystina</taxon>
        <taxon>Parasitengona</taxon>
        <taxon>Trombiculoidea</taxon>
        <taxon>Trombiculidae</taxon>
        <taxon>Leptotrombidium</taxon>
    </lineage>
</organism>
<feature type="region of interest" description="Disordered" evidence="14">
    <location>
        <begin position="577"/>
        <end position="611"/>
    </location>
</feature>
<dbReference type="Gene3D" id="3.30.40.10">
    <property type="entry name" value="Zinc/RING finger domain, C3HC4 (zinc finger)"/>
    <property type="match status" value="1"/>
</dbReference>
<dbReference type="GO" id="GO:0031445">
    <property type="term" value="P:regulation of heterochromatin formation"/>
    <property type="evidence" value="ECO:0007669"/>
    <property type="project" value="TreeGrafter"/>
</dbReference>
<feature type="domain" description="PHD-type" evidence="16">
    <location>
        <begin position="972"/>
        <end position="1022"/>
    </location>
</feature>
<evidence type="ECO:0000259" key="18">
    <source>
        <dbReference type="PROSITE" id="PS51136"/>
    </source>
</evidence>
<feature type="region of interest" description="Disordered" evidence="14">
    <location>
        <begin position="1033"/>
        <end position="1068"/>
    </location>
</feature>
<dbReference type="GO" id="GO:0003677">
    <property type="term" value="F:DNA binding"/>
    <property type="evidence" value="ECO:0007669"/>
    <property type="project" value="TreeGrafter"/>
</dbReference>
<dbReference type="GO" id="GO:0045740">
    <property type="term" value="P:positive regulation of DNA replication"/>
    <property type="evidence" value="ECO:0007669"/>
    <property type="project" value="TreeGrafter"/>
</dbReference>
<evidence type="ECO:0000256" key="1">
    <source>
        <dbReference type="ARBA" id="ARBA00004123"/>
    </source>
</evidence>
<proteinExistence type="predicted"/>
<evidence type="ECO:0000256" key="12">
    <source>
        <dbReference type="PROSITE-ProRule" id="PRU00475"/>
    </source>
</evidence>
<evidence type="ECO:0000256" key="11">
    <source>
        <dbReference type="PROSITE-ProRule" id="PRU00146"/>
    </source>
</evidence>
<feature type="domain" description="WAC" evidence="18">
    <location>
        <begin position="22"/>
        <end position="129"/>
    </location>
</feature>
<comment type="caution">
    <text evidence="19">The sequence shown here is derived from an EMBL/GenBank/DDBJ whole genome shotgun (WGS) entry which is preliminary data.</text>
</comment>
<keyword evidence="5" id="KW-0805">Transcription regulation</keyword>
<dbReference type="Pfam" id="PF15612">
    <property type="entry name" value="WHIM1"/>
    <property type="match status" value="1"/>
</dbReference>
<feature type="compositionally biased region" description="Low complexity" evidence="14">
    <location>
        <begin position="599"/>
        <end position="609"/>
    </location>
</feature>
<keyword evidence="4" id="KW-0862">Zinc</keyword>
<feature type="domain" description="PHD-type" evidence="16">
    <location>
        <begin position="1072"/>
        <end position="1119"/>
    </location>
</feature>
<evidence type="ECO:0000256" key="8">
    <source>
        <dbReference type="ARBA" id="ARBA00023163"/>
    </source>
</evidence>
<dbReference type="Gene3D" id="2.30.30.1150">
    <property type="match status" value="1"/>
</dbReference>
<dbReference type="GO" id="GO:0008270">
    <property type="term" value="F:zinc ion binding"/>
    <property type="evidence" value="ECO:0007669"/>
    <property type="project" value="UniProtKB-KW"/>
</dbReference>
<evidence type="ECO:0000256" key="2">
    <source>
        <dbReference type="ARBA" id="ARBA00022723"/>
    </source>
</evidence>
<dbReference type="GO" id="GO:0008623">
    <property type="term" value="C:CHRAC"/>
    <property type="evidence" value="ECO:0007669"/>
    <property type="project" value="TreeGrafter"/>
</dbReference>
<evidence type="ECO:0000256" key="9">
    <source>
        <dbReference type="ARBA" id="ARBA00023242"/>
    </source>
</evidence>
<feature type="coiled-coil region" evidence="13">
    <location>
        <begin position="275"/>
        <end position="329"/>
    </location>
</feature>
<keyword evidence="6 13" id="KW-0175">Coiled coil</keyword>
<sequence length="1282" mass="148871">MPLLNKEPFSRIPLPENIDSDDEVYYCSSTQEAFTDYEAFFERAILCSSMVWTCSVTGRNGLTFQEALESEETAKSMLNSFPESLQMPVLFLVSCMNEHKFNHIVHMVSTFISNRYFVGEEVYVIVNDKKIKGRIERVIPPTEAQLIDSYKKNNEMTIAYGCDPSLFKYDIEHVLNKDLKVVVGADCVARAKGTISKDKVKLFLKQHITAEKRFQKMKIKDASLIQFGLENICWDDLFAGPFPNFTSETQIIRKDKTKTNSDDNVNTSSENKKKYKKVCQEMEGVKEAFKQLDKELLKKQKLEQKLLERERIKEEKRQRELILQEWNKKREDLQCDDLQPLPESTPVDCLIPNELFGDSIMIMEFFYNFRELFGIKVVFPNGITFEILQEMLTSHNIYGPFGDLMELLLRTIFALQEEENRLPILPEELKSSDDDSDNESAGIDCELISALKAAKSTSTLLLQCHSVSLNDLPISPFDITEMVRLHILTSGAGERINRNHRGWFSGREDSCLSFKREHPNIIEFLANHTIFELGIADRLKLLHALINQIVTFSRFRDYIEETAEKVSELKRDLRELEKSLKPENKGDKNNNKQKKEAAEAPANEVNEPNIETRLRTNKECKKIEELKHQIRELQSVCRLKPVGVDRLCRKYWWFNSLNGLFVERDDVSWSTCSSRCSTLQDLALKSKCSVTLEDIKHSTAKCNNSYSHLSNEDRSTASDKENDCVTPPKSIAKLEKYPRKEFPRTTLVHLVKDGKNYCFPGNPEVTRDCKWSFYFKNEDIEALISSLNNRGFRESELKKVLKRDEKFLIQALQLCPVILLNPNISNSESFDRMPRRFASRTQTCRLNYGKQKLIKFADLSSEKAMEAVFRFNCLKLEEKLFDGGLCVDDDRNQWRAALQDESKIMTLEECIQYFLNLVLSIQVQFLKDSFKKEDGSFTKWKDSLLNCKSFSQLFFHKITLEKNITWSKIASNAACIVCSTKKHPGKMLLCDECNSGFHTYCINPPLEEIPVGEWFCFSCAELRKPLSPRKVRQNKIHYTEKSSTESSSSSSESPHESDSDSTDDRENRGNNKIKCVVCKKNNVDVNCLNCGRNFHNKCHSPPITRPLRKNWACCKCHSTDNISREEFHEPQQKRMKTRYNQDYDYQSQNPIENQEKIHEKKRQTRSVTQTDTNMKKCIEILTRLKNHQDAVHFIKCPTSKEAPKYNNIIKRHVDFNLVTSKLNSTEYKSDDEFILDIYLIMQNCWLYWGKFTEPYRAAKRLFIFLKQLLSEYGFERIKGSLN</sequence>
<evidence type="ECO:0000256" key="7">
    <source>
        <dbReference type="ARBA" id="ARBA00023117"/>
    </source>
</evidence>
<evidence type="ECO:0000256" key="5">
    <source>
        <dbReference type="ARBA" id="ARBA00023015"/>
    </source>
</evidence>
<evidence type="ECO:0000259" key="16">
    <source>
        <dbReference type="PROSITE" id="PS50016"/>
    </source>
</evidence>
<evidence type="ECO:0000256" key="14">
    <source>
        <dbReference type="SAM" id="MobiDB-lite"/>
    </source>
</evidence>
<dbReference type="CDD" id="cd15543">
    <property type="entry name" value="PHD_RSF1"/>
    <property type="match status" value="1"/>
</dbReference>
<reference evidence="19 20" key="1">
    <citation type="journal article" date="2018" name="Gigascience">
        <title>Genomes of trombidid mites reveal novel predicted allergens and laterally-transferred genes associated with secondary metabolism.</title>
        <authorList>
            <person name="Dong X."/>
            <person name="Chaisiri K."/>
            <person name="Xia D."/>
            <person name="Armstrong S.D."/>
            <person name="Fang Y."/>
            <person name="Donnelly M.J."/>
            <person name="Kadowaki T."/>
            <person name="McGarry J.W."/>
            <person name="Darby A.C."/>
            <person name="Makepeace B.L."/>
        </authorList>
    </citation>
    <scope>NUCLEOTIDE SEQUENCE [LARGE SCALE GENOMIC DNA]</scope>
    <source>
        <strain evidence="19">UoL-UT</strain>
    </source>
</reference>
<dbReference type="Pfam" id="PF00628">
    <property type="entry name" value="PHD"/>
    <property type="match status" value="1"/>
</dbReference>
<comment type="subcellular location">
    <subcellularLocation>
        <location evidence="1 12">Nucleus</location>
    </subcellularLocation>
</comment>
<dbReference type="InterPro" id="IPR001965">
    <property type="entry name" value="Znf_PHD"/>
</dbReference>
<evidence type="ECO:0000313" key="19">
    <source>
        <dbReference type="EMBL" id="RWS30097.1"/>
    </source>
</evidence>
<keyword evidence="7 10" id="KW-0103">Bromodomain</keyword>
<feature type="domain" description="Bromo" evidence="15">
    <location>
        <begin position="1185"/>
        <end position="1255"/>
    </location>
</feature>
<dbReference type="InterPro" id="IPR013136">
    <property type="entry name" value="WSTF_Acf1_Cbp146"/>
</dbReference>
<evidence type="ECO:0000256" key="6">
    <source>
        <dbReference type="ARBA" id="ARBA00023054"/>
    </source>
</evidence>
<dbReference type="CDD" id="cd04369">
    <property type="entry name" value="Bromodomain"/>
    <property type="match status" value="1"/>
</dbReference>
<dbReference type="PROSITE" id="PS50016">
    <property type="entry name" value="ZF_PHD_2"/>
    <property type="match status" value="2"/>
</dbReference>
<dbReference type="Pfam" id="PF10537">
    <property type="entry name" value="WAC_Acf1_DNA_bd"/>
    <property type="match status" value="1"/>
</dbReference>
<dbReference type="InterPro" id="IPR019786">
    <property type="entry name" value="Zinc_finger_PHD-type_CS"/>
</dbReference>
<name>A0A443SRF9_9ACAR</name>
<dbReference type="InterPro" id="IPR028942">
    <property type="entry name" value="WHIM1_dom"/>
</dbReference>
<dbReference type="OrthoDB" id="332390at2759"/>